<keyword evidence="2" id="KW-1185">Reference proteome</keyword>
<comment type="caution">
    <text evidence="1">The sequence shown here is derived from an EMBL/GenBank/DDBJ whole genome shotgun (WGS) entry which is preliminary data.</text>
</comment>
<evidence type="ECO:0000313" key="2">
    <source>
        <dbReference type="Proteomes" id="UP000222564"/>
    </source>
</evidence>
<organism evidence="1 2">
    <name type="scientific">Desulforamulus profundi</name>
    <dbReference type="NCBI Taxonomy" id="1383067"/>
    <lineage>
        <taxon>Bacteria</taxon>
        <taxon>Bacillati</taxon>
        <taxon>Bacillota</taxon>
        <taxon>Clostridia</taxon>
        <taxon>Eubacteriales</taxon>
        <taxon>Peptococcaceae</taxon>
        <taxon>Desulforamulus</taxon>
    </lineage>
</organism>
<accession>A0A2C6MG38</accession>
<dbReference type="EMBL" id="AWQQ01000047">
    <property type="protein sequence ID" value="PHJ38655.1"/>
    <property type="molecule type" value="Genomic_DNA"/>
</dbReference>
<gene>
    <name evidence="1" type="ORF">P378_09070</name>
</gene>
<proteinExistence type="predicted"/>
<reference evidence="1 2" key="1">
    <citation type="submission" date="2013-09" db="EMBL/GenBank/DDBJ databases">
        <title>Biodegradation of hydrocarbons in the deep terrestrial subsurface : characterization of a microbial consortium composed of two Desulfotomaculum species originating from a deep geological formation.</title>
        <authorList>
            <person name="Aullo T."/>
            <person name="Berlendis S."/>
            <person name="Lascourreges J.-F."/>
            <person name="Dessort D."/>
            <person name="Saint-Laurent S."/>
            <person name="Schraauwers B."/>
            <person name="Mas J."/>
            <person name="Magot M."/>
            <person name="Ranchou-Peyruse A."/>
        </authorList>
    </citation>
    <scope>NUCLEOTIDE SEQUENCE [LARGE SCALE GENOMIC DNA]</scope>
    <source>
        <strain evidence="1 2">Bs107</strain>
    </source>
</reference>
<name>A0A2C6MG38_9FIRM</name>
<protein>
    <submittedName>
        <fullName evidence="1">Uncharacterized protein</fullName>
    </submittedName>
</protein>
<dbReference type="Proteomes" id="UP000222564">
    <property type="component" value="Unassembled WGS sequence"/>
</dbReference>
<evidence type="ECO:0000313" key="1">
    <source>
        <dbReference type="EMBL" id="PHJ38655.1"/>
    </source>
</evidence>
<sequence length="72" mass="7844">MWIYLSFGFDFLALDFCWPDLTGGLADLACSLAASRLGSACSRWASRISFSSCRTDFRSGSLVPPAAFPLRS</sequence>
<dbReference type="AlphaFoldDB" id="A0A2C6MG38"/>